<reference evidence="1 2" key="1">
    <citation type="submission" date="2018-01" db="EMBL/GenBank/DDBJ databases">
        <title>The complete genome sequence of Chromatium okenii LaCa, a purple sulfur bacterium with a turbulent life.</title>
        <authorList>
            <person name="Luedin S.M."/>
            <person name="Liechti N."/>
            <person name="Storelli N."/>
            <person name="Danza F."/>
            <person name="Wittwer M."/>
            <person name="Pothier J.F."/>
            <person name="Tonolla M.A."/>
        </authorList>
    </citation>
    <scope>NUCLEOTIDE SEQUENCE [LARGE SCALE GENOMIC DNA]</scope>
    <source>
        <strain evidence="1 2">LaCa</strain>
    </source>
</reference>
<gene>
    <name evidence="1" type="ORF">CXB77_18630</name>
</gene>
<evidence type="ECO:0000313" key="1">
    <source>
        <dbReference type="EMBL" id="PQJ94780.1"/>
    </source>
</evidence>
<dbReference type="EMBL" id="PPGH01000042">
    <property type="protein sequence ID" value="PQJ94780.1"/>
    <property type="molecule type" value="Genomic_DNA"/>
</dbReference>
<comment type="caution">
    <text evidence="1">The sequence shown here is derived from an EMBL/GenBank/DDBJ whole genome shotgun (WGS) entry which is preliminary data.</text>
</comment>
<proteinExistence type="predicted"/>
<protein>
    <submittedName>
        <fullName evidence="1">Uncharacterized protein</fullName>
    </submittedName>
</protein>
<dbReference type="AlphaFoldDB" id="A0A2S7XM26"/>
<sequence length="177" mass="20691">MIITKDFDAIGALAEIERLVINLLKTDDVVFLTESTKTSPKTNLDIGTLARDFLNAIIIHDTLIAEAFPYHNFNPLVHLFIKHLDDEDDTFKKMKVFSVTIFNKIKIMNMLRAEGLYEKSNKFIYNIRQEAKNSLIKAINNRHRSVNKNSISIKRYIDYLFNKHARLLVIRIDLYLY</sequence>
<keyword evidence="2" id="KW-1185">Reference proteome</keyword>
<evidence type="ECO:0000313" key="2">
    <source>
        <dbReference type="Proteomes" id="UP000239936"/>
    </source>
</evidence>
<name>A0A2S7XM26_9GAMM</name>
<organism evidence="1 2">
    <name type="scientific">Chromatium okenii</name>
    <dbReference type="NCBI Taxonomy" id="61644"/>
    <lineage>
        <taxon>Bacteria</taxon>
        <taxon>Pseudomonadati</taxon>
        <taxon>Pseudomonadota</taxon>
        <taxon>Gammaproteobacteria</taxon>
        <taxon>Chromatiales</taxon>
        <taxon>Chromatiaceae</taxon>
        <taxon>Chromatium</taxon>
    </lineage>
</organism>
<accession>A0A2S7XM26</accession>
<dbReference type="Proteomes" id="UP000239936">
    <property type="component" value="Unassembled WGS sequence"/>
</dbReference>